<proteinExistence type="predicted"/>
<dbReference type="InParanoid" id="A0A317XWP3"/>
<evidence type="ECO:0000313" key="1">
    <source>
        <dbReference type="EMBL" id="PWZ01721.1"/>
    </source>
</evidence>
<dbReference type="Proteomes" id="UP000246740">
    <property type="component" value="Unassembled WGS sequence"/>
</dbReference>
<protein>
    <submittedName>
        <fullName evidence="1">Uncharacterized protein</fullName>
    </submittedName>
</protein>
<evidence type="ECO:0000313" key="2">
    <source>
        <dbReference type="Proteomes" id="UP000246740"/>
    </source>
</evidence>
<keyword evidence="2" id="KW-1185">Reference proteome</keyword>
<accession>A0A317XWP3</accession>
<dbReference type="EMBL" id="KZ819190">
    <property type="protein sequence ID" value="PWZ01721.1"/>
    <property type="molecule type" value="Genomic_DNA"/>
</dbReference>
<reference evidence="1 2" key="1">
    <citation type="journal article" date="2018" name="Mol. Biol. Evol.">
        <title>Broad Genomic Sampling Reveals a Smut Pathogenic Ancestry of the Fungal Clade Ustilaginomycotina.</title>
        <authorList>
            <person name="Kijpornyongpan T."/>
            <person name="Mondo S.J."/>
            <person name="Barry K."/>
            <person name="Sandor L."/>
            <person name="Lee J."/>
            <person name="Lipzen A."/>
            <person name="Pangilinan J."/>
            <person name="LaButti K."/>
            <person name="Hainaut M."/>
            <person name="Henrissat B."/>
            <person name="Grigoriev I.V."/>
            <person name="Spatafora J.W."/>
            <person name="Aime M.C."/>
        </authorList>
    </citation>
    <scope>NUCLEOTIDE SEQUENCE [LARGE SCALE GENOMIC DNA]</scope>
    <source>
        <strain evidence="1 2">MCA 3645</strain>
    </source>
</reference>
<sequence>MCSLVRVSDATMRNLGRLEAVSNQGFRSETFGGSGIHKIDRQRRAARRDDLNVLIAQAVVFETHPAMFIRGDLQIADNKLLVARRERIGGARAEQFRSFRRCNQPLSVRLDDVQSKRLELGGYSGGSSKEATGLQVLSNIVLRWCWCSLDAVEREGEQQQEKQRGLLSDLHDSR</sequence>
<gene>
    <name evidence="1" type="ORF">BCV70DRAFT_222471</name>
</gene>
<organism evidence="1 2">
    <name type="scientific">Testicularia cyperi</name>
    <dbReference type="NCBI Taxonomy" id="1882483"/>
    <lineage>
        <taxon>Eukaryota</taxon>
        <taxon>Fungi</taxon>
        <taxon>Dikarya</taxon>
        <taxon>Basidiomycota</taxon>
        <taxon>Ustilaginomycotina</taxon>
        <taxon>Ustilaginomycetes</taxon>
        <taxon>Ustilaginales</taxon>
        <taxon>Anthracoideaceae</taxon>
        <taxon>Testicularia</taxon>
    </lineage>
</organism>
<dbReference type="AlphaFoldDB" id="A0A317XWP3"/>
<name>A0A317XWP3_9BASI</name>